<reference evidence="1" key="1">
    <citation type="submission" date="2020-08" db="EMBL/GenBank/DDBJ databases">
        <title>Genome public.</title>
        <authorList>
            <person name="Liu C."/>
            <person name="Sun Q."/>
        </authorList>
    </citation>
    <scope>NUCLEOTIDE SEQUENCE</scope>
    <source>
        <strain evidence="1">BX7</strain>
    </source>
</reference>
<dbReference type="InterPro" id="IPR036412">
    <property type="entry name" value="HAD-like_sf"/>
</dbReference>
<accession>A0A926HTN1</accession>
<dbReference type="InterPro" id="IPR006379">
    <property type="entry name" value="HAD-SF_hydro_IIB"/>
</dbReference>
<dbReference type="CDD" id="cd07516">
    <property type="entry name" value="HAD_Pase"/>
    <property type="match status" value="1"/>
</dbReference>
<evidence type="ECO:0000313" key="1">
    <source>
        <dbReference type="EMBL" id="MBC8535473.1"/>
    </source>
</evidence>
<dbReference type="AlphaFoldDB" id="A0A926HTN1"/>
<gene>
    <name evidence="1" type="ORF">H8695_02035</name>
</gene>
<dbReference type="InterPro" id="IPR023214">
    <property type="entry name" value="HAD_sf"/>
</dbReference>
<name>A0A926HTN1_9FIRM</name>
<comment type="caution">
    <text evidence="1">The sequence shown here is derived from an EMBL/GenBank/DDBJ whole genome shotgun (WGS) entry which is preliminary data.</text>
</comment>
<dbReference type="GO" id="GO:0005829">
    <property type="term" value="C:cytosol"/>
    <property type="evidence" value="ECO:0007669"/>
    <property type="project" value="TreeGrafter"/>
</dbReference>
<dbReference type="Gene3D" id="3.30.1240.10">
    <property type="match status" value="1"/>
</dbReference>
<dbReference type="NCBIfam" id="TIGR01484">
    <property type="entry name" value="HAD-SF-IIB"/>
    <property type="match status" value="1"/>
</dbReference>
<sequence>MNPYQIVFSDIDGTLLDSTFRVREATAAKIRELDRRGIPFILVSARMPRAIYLIQDAIGVRYPIVCHSGALTLDEERRPVRSIGFDKALALELLSRIGPAWPGTSLNLYADDRWLVDDAQDPRIVFESEVIEVPAEQGDFGELLSGVDQVHKILLICQPETTDQIAREITEAYPMLAAHRSSTTYLEITDRSAVKSGAVRAICEHYGIPLEKAVSFGDNFNDVDMLRATGLGVAMANAPEPVRRSADRITLDNNHEGVLHMLEQLGL</sequence>
<dbReference type="Gene3D" id="3.40.50.1000">
    <property type="entry name" value="HAD superfamily/HAD-like"/>
    <property type="match status" value="1"/>
</dbReference>
<dbReference type="Pfam" id="PF08282">
    <property type="entry name" value="Hydrolase_3"/>
    <property type="match status" value="1"/>
</dbReference>
<protein>
    <submittedName>
        <fullName evidence="1">HAD family phosphatase</fullName>
    </submittedName>
</protein>
<dbReference type="SFLD" id="SFLDG01140">
    <property type="entry name" value="C2.B:_Phosphomannomutase_and_P"/>
    <property type="match status" value="1"/>
</dbReference>
<dbReference type="PANTHER" id="PTHR10000:SF8">
    <property type="entry name" value="HAD SUPERFAMILY HYDROLASE-LIKE, TYPE 3"/>
    <property type="match status" value="1"/>
</dbReference>
<dbReference type="SFLD" id="SFLDS00003">
    <property type="entry name" value="Haloacid_Dehalogenase"/>
    <property type="match status" value="1"/>
</dbReference>
<keyword evidence="2" id="KW-1185">Reference proteome</keyword>
<dbReference type="GO" id="GO:0000287">
    <property type="term" value="F:magnesium ion binding"/>
    <property type="evidence" value="ECO:0007669"/>
    <property type="project" value="TreeGrafter"/>
</dbReference>
<dbReference type="SUPFAM" id="SSF56784">
    <property type="entry name" value="HAD-like"/>
    <property type="match status" value="1"/>
</dbReference>
<dbReference type="InterPro" id="IPR000150">
    <property type="entry name" value="Cof"/>
</dbReference>
<dbReference type="RefSeq" id="WP_249299202.1">
    <property type="nucleotide sequence ID" value="NZ_JACRSP010000001.1"/>
</dbReference>
<organism evidence="1 2">
    <name type="scientific">Feifania hominis</name>
    <dbReference type="NCBI Taxonomy" id="2763660"/>
    <lineage>
        <taxon>Bacteria</taxon>
        <taxon>Bacillati</taxon>
        <taxon>Bacillota</taxon>
        <taxon>Clostridia</taxon>
        <taxon>Eubacteriales</taxon>
        <taxon>Feifaniaceae</taxon>
        <taxon>Feifania</taxon>
    </lineage>
</organism>
<proteinExistence type="predicted"/>
<dbReference type="Proteomes" id="UP000620366">
    <property type="component" value="Unassembled WGS sequence"/>
</dbReference>
<dbReference type="PANTHER" id="PTHR10000">
    <property type="entry name" value="PHOSPHOSERINE PHOSPHATASE"/>
    <property type="match status" value="1"/>
</dbReference>
<evidence type="ECO:0000313" key="2">
    <source>
        <dbReference type="Proteomes" id="UP000620366"/>
    </source>
</evidence>
<dbReference type="EMBL" id="JACRSP010000001">
    <property type="protein sequence ID" value="MBC8535473.1"/>
    <property type="molecule type" value="Genomic_DNA"/>
</dbReference>
<dbReference type="NCBIfam" id="TIGR00099">
    <property type="entry name" value="Cof-subfamily"/>
    <property type="match status" value="1"/>
</dbReference>
<dbReference type="GO" id="GO:0016791">
    <property type="term" value="F:phosphatase activity"/>
    <property type="evidence" value="ECO:0007669"/>
    <property type="project" value="TreeGrafter"/>
</dbReference>